<dbReference type="OrthoDB" id="9798935at2"/>
<sequence>MTRLEKYVCATYICLAVALGGVLGYFKFAVYDISKASAMQKDENENVSEAKENEINVPTGFVPIKAELTAYCNCAICSEQWGSQTAMQTHTRVGVVATPKEISLGSKLFIPDLKKFKEDCLFDVEDRGGAVKIKSDGTYIIDVWLPTHEQVKEFGRKKTIVYLLK</sequence>
<dbReference type="AlphaFoldDB" id="M1MJ09"/>
<dbReference type="HOGENOM" id="CLU_098959_0_0_9"/>
<organism evidence="1 2">
    <name type="scientific">Clostridium saccharoperbutylacetonicum N1-4(HMT)</name>
    <dbReference type="NCBI Taxonomy" id="931276"/>
    <lineage>
        <taxon>Bacteria</taxon>
        <taxon>Bacillati</taxon>
        <taxon>Bacillota</taxon>
        <taxon>Clostridia</taxon>
        <taxon>Eubacteriales</taxon>
        <taxon>Clostridiaceae</taxon>
        <taxon>Clostridium</taxon>
    </lineage>
</organism>
<dbReference type="STRING" id="36745.CLSAP_23520"/>
<name>M1MJ09_9CLOT</name>
<evidence type="ECO:0008006" key="3">
    <source>
        <dbReference type="Google" id="ProtNLM"/>
    </source>
</evidence>
<dbReference type="eggNOG" id="ENOG5032BTS">
    <property type="taxonomic scope" value="Bacteria"/>
</dbReference>
<accession>M1MJ09</accession>
<reference evidence="1 2" key="1">
    <citation type="submission" date="2013-02" db="EMBL/GenBank/DDBJ databases">
        <title>Genome sequence of Clostridium saccharoperbutylacetonicum N1-4(HMT).</title>
        <authorList>
            <person name="Poehlein A."/>
            <person name="Daniel R."/>
        </authorList>
    </citation>
    <scope>NUCLEOTIDE SEQUENCE [LARGE SCALE GENOMIC DNA]</scope>
    <source>
        <strain evidence="2">N1-4(HMT)</strain>
    </source>
</reference>
<dbReference type="InterPro" id="IPR059180">
    <property type="entry name" value="3D_YorM"/>
</dbReference>
<dbReference type="EMBL" id="CP004121">
    <property type="protein sequence ID" value="AGF56298.1"/>
    <property type="molecule type" value="Genomic_DNA"/>
</dbReference>
<gene>
    <name evidence="1" type="ORF">Cspa_c25330</name>
</gene>
<proteinExistence type="predicted"/>
<evidence type="ECO:0000313" key="1">
    <source>
        <dbReference type="EMBL" id="AGF56298.1"/>
    </source>
</evidence>
<dbReference type="KEGG" id="csr:Cspa_c25330"/>
<dbReference type="RefSeq" id="WP_015392617.1">
    <property type="nucleotide sequence ID" value="NC_020291.1"/>
</dbReference>
<dbReference type="Proteomes" id="UP000011728">
    <property type="component" value="Chromosome"/>
</dbReference>
<dbReference type="CDD" id="cd14667">
    <property type="entry name" value="3D_containing_proteins"/>
    <property type="match status" value="1"/>
</dbReference>
<protein>
    <recommendedName>
        <fullName evidence="3">3D domain-containing protein</fullName>
    </recommendedName>
</protein>
<keyword evidence="2" id="KW-1185">Reference proteome</keyword>
<dbReference type="PATRIC" id="fig|931276.5.peg.2539"/>
<evidence type="ECO:0000313" key="2">
    <source>
        <dbReference type="Proteomes" id="UP000011728"/>
    </source>
</evidence>